<dbReference type="EMBL" id="CP036278">
    <property type="protein sequence ID" value="QDU54257.1"/>
    <property type="molecule type" value="Genomic_DNA"/>
</dbReference>
<keyword evidence="2" id="KW-0732">Signal</keyword>
<evidence type="ECO:0000313" key="3">
    <source>
        <dbReference type="EMBL" id="QDU54257.1"/>
    </source>
</evidence>
<sequence length="209" mass="21981" precursor="true">MSRFTTFAALVCVAVVSFAATSSAQTAKMFIGGPPQAQPQPRVQPFVQPVPDTVPLPAFGFQSYNIAGYGERVTHVNCYGRASQLGLEPGDTILTLNGIPLTYHGSWNQALYSAMQQGGSVTLAIRDVRSGAVVYRTTYLGGGVIGNPVGPITPKSMPVAPPTLKHQVPKNSNHGHGSAQNYNPGTTIQVGNVAKVQLPNLGNLIKKGN</sequence>
<dbReference type="Proteomes" id="UP000315750">
    <property type="component" value="Chromosome"/>
</dbReference>
<dbReference type="RefSeq" id="WP_145245262.1">
    <property type="nucleotide sequence ID" value="NZ_CP036278.1"/>
</dbReference>
<feature type="signal peptide" evidence="2">
    <location>
        <begin position="1"/>
        <end position="19"/>
    </location>
</feature>
<proteinExistence type="predicted"/>
<reference evidence="3 4" key="1">
    <citation type="submission" date="2019-02" db="EMBL/GenBank/DDBJ databases">
        <title>Deep-cultivation of Planctomycetes and their phenomic and genomic characterization uncovers novel biology.</title>
        <authorList>
            <person name="Wiegand S."/>
            <person name="Jogler M."/>
            <person name="Boedeker C."/>
            <person name="Pinto D."/>
            <person name="Vollmers J."/>
            <person name="Rivas-Marin E."/>
            <person name="Kohn T."/>
            <person name="Peeters S.H."/>
            <person name="Heuer A."/>
            <person name="Rast P."/>
            <person name="Oberbeckmann S."/>
            <person name="Bunk B."/>
            <person name="Jeske O."/>
            <person name="Meyerdierks A."/>
            <person name="Storesund J.E."/>
            <person name="Kallscheuer N."/>
            <person name="Luecker S."/>
            <person name="Lage O.M."/>
            <person name="Pohl T."/>
            <person name="Merkel B.J."/>
            <person name="Hornburger P."/>
            <person name="Mueller R.-W."/>
            <person name="Bruemmer F."/>
            <person name="Labrenz M."/>
            <person name="Spormann A.M."/>
            <person name="Op den Camp H."/>
            <person name="Overmann J."/>
            <person name="Amann R."/>
            <person name="Jetten M.S.M."/>
            <person name="Mascher T."/>
            <person name="Medema M.H."/>
            <person name="Devos D.P."/>
            <person name="Kaster A.-K."/>
            <person name="Ovreas L."/>
            <person name="Rohde M."/>
            <person name="Galperin M.Y."/>
            <person name="Jogler C."/>
        </authorList>
    </citation>
    <scope>NUCLEOTIDE SEQUENCE [LARGE SCALE GENOMIC DNA]</scope>
    <source>
        <strain evidence="3 4">Pan181</strain>
    </source>
</reference>
<evidence type="ECO:0008006" key="5">
    <source>
        <dbReference type="Google" id="ProtNLM"/>
    </source>
</evidence>
<feature type="region of interest" description="Disordered" evidence="1">
    <location>
        <begin position="165"/>
        <end position="185"/>
    </location>
</feature>
<accession>A0A518AHQ4</accession>
<dbReference type="KEGG" id="amuc:Pan181_04370"/>
<protein>
    <recommendedName>
        <fullName evidence="5">PDZ domain-containing protein</fullName>
    </recommendedName>
</protein>
<name>A0A518AHQ4_9BACT</name>
<dbReference type="InterPro" id="IPR036034">
    <property type="entry name" value="PDZ_sf"/>
</dbReference>
<evidence type="ECO:0000256" key="1">
    <source>
        <dbReference type="SAM" id="MobiDB-lite"/>
    </source>
</evidence>
<dbReference type="AlphaFoldDB" id="A0A518AHQ4"/>
<dbReference type="OrthoDB" id="281715at2"/>
<organism evidence="3 4">
    <name type="scientific">Aeoliella mucimassa</name>
    <dbReference type="NCBI Taxonomy" id="2527972"/>
    <lineage>
        <taxon>Bacteria</taxon>
        <taxon>Pseudomonadati</taxon>
        <taxon>Planctomycetota</taxon>
        <taxon>Planctomycetia</taxon>
        <taxon>Pirellulales</taxon>
        <taxon>Lacipirellulaceae</taxon>
        <taxon>Aeoliella</taxon>
    </lineage>
</organism>
<dbReference type="SUPFAM" id="SSF50156">
    <property type="entry name" value="PDZ domain-like"/>
    <property type="match status" value="1"/>
</dbReference>
<dbReference type="Gene3D" id="2.30.42.10">
    <property type="match status" value="1"/>
</dbReference>
<feature type="chain" id="PRO_5021995031" description="PDZ domain-containing protein" evidence="2">
    <location>
        <begin position="20"/>
        <end position="209"/>
    </location>
</feature>
<evidence type="ECO:0000313" key="4">
    <source>
        <dbReference type="Proteomes" id="UP000315750"/>
    </source>
</evidence>
<feature type="compositionally biased region" description="Polar residues" evidence="1">
    <location>
        <begin position="169"/>
        <end position="185"/>
    </location>
</feature>
<evidence type="ECO:0000256" key="2">
    <source>
        <dbReference type="SAM" id="SignalP"/>
    </source>
</evidence>
<gene>
    <name evidence="3" type="ORF">Pan181_04370</name>
</gene>
<keyword evidence="4" id="KW-1185">Reference proteome</keyword>